<keyword evidence="4" id="KW-0812">Transmembrane</keyword>
<dbReference type="EC" id="2.4.-.-" evidence="6"/>
<dbReference type="RefSeq" id="WP_234866530.1">
    <property type="nucleotide sequence ID" value="NZ_JAKEVY010000003.1"/>
</dbReference>
<evidence type="ECO:0000313" key="7">
    <source>
        <dbReference type="Proteomes" id="UP001200145"/>
    </source>
</evidence>
<keyword evidence="3 6" id="KW-0808">Transferase</keyword>
<feature type="transmembrane region" description="Helical" evidence="4">
    <location>
        <begin position="289"/>
        <end position="311"/>
    </location>
</feature>
<keyword evidence="4" id="KW-0472">Membrane</keyword>
<sequence>MTILVFITLLLLVLYAALIAFYHWNWKALAIQDEIPSNFTPALKISVLIPARNEAFTIRACLESYLKQSYPFELRECIVIDDHSEDNTAAIVREYANQGIKLIRLADKLPGLPLNSYKKKALETGIAEASGELILTTDADCILPPDWILQHVFYQQKTGACFISGPVKIRRGTSWLTHFQALDFISLQGITGASISKGFHAMSNGANLSYLKAAFLDVNGFEGIDQLASGDDMLLHQKIAARFPGKSAYLKSKKAIVETTAMPDITSFLQQRIRWASKARTYQESQLKWVLLLVYLLNLLLLILLISGFFMQKLWWIALPAILIKTLIEWPFMIRVGAFFGYSRLVTFFPFYQPLHIIYTVAAGTFGQFGTYQWKGRQVR</sequence>
<dbReference type="PANTHER" id="PTHR43630:SF1">
    <property type="entry name" value="POLY-BETA-1,6-N-ACETYL-D-GLUCOSAMINE SYNTHASE"/>
    <property type="match status" value="1"/>
</dbReference>
<evidence type="ECO:0000259" key="5">
    <source>
        <dbReference type="Pfam" id="PF00535"/>
    </source>
</evidence>
<dbReference type="Pfam" id="PF00535">
    <property type="entry name" value="Glycos_transf_2"/>
    <property type="match status" value="1"/>
</dbReference>
<dbReference type="EMBL" id="JAKEVY010000003">
    <property type="protein sequence ID" value="MCF1715580.1"/>
    <property type="molecule type" value="Genomic_DNA"/>
</dbReference>
<keyword evidence="7" id="KW-1185">Reference proteome</keyword>
<evidence type="ECO:0000313" key="6">
    <source>
        <dbReference type="EMBL" id="MCF1715580.1"/>
    </source>
</evidence>
<evidence type="ECO:0000256" key="3">
    <source>
        <dbReference type="ARBA" id="ARBA00022679"/>
    </source>
</evidence>
<keyword evidence="4" id="KW-1133">Transmembrane helix</keyword>
<dbReference type="SUPFAM" id="SSF53448">
    <property type="entry name" value="Nucleotide-diphospho-sugar transferases"/>
    <property type="match status" value="1"/>
</dbReference>
<dbReference type="InterPro" id="IPR029044">
    <property type="entry name" value="Nucleotide-diphossugar_trans"/>
</dbReference>
<evidence type="ECO:0000256" key="4">
    <source>
        <dbReference type="SAM" id="Phobius"/>
    </source>
</evidence>
<protein>
    <submittedName>
        <fullName evidence="6">Glycosyltransferase</fullName>
        <ecNumber evidence="6">2.4.-.-</ecNumber>
    </submittedName>
</protein>
<comment type="similarity">
    <text evidence="1">Belongs to the glycosyltransferase 2 family.</text>
</comment>
<evidence type="ECO:0000256" key="1">
    <source>
        <dbReference type="ARBA" id="ARBA00006739"/>
    </source>
</evidence>
<proteinExistence type="inferred from homology"/>
<comment type="caution">
    <text evidence="6">The sequence shown here is derived from an EMBL/GenBank/DDBJ whole genome shotgun (WGS) entry which is preliminary data.</text>
</comment>
<accession>A0ABS9BJ03</accession>
<dbReference type="InterPro" id="IPR001173">
    <property type="entry name" value="Glyco_trans_2-like"/>
</dbReference>
<organism evidence="6 7">
    <name type="scientific">Flavihumibacter fluminis</name>
    <dbReference type="NCBI Taxonomy" id="2909236"/>
    <lineage>
        <taxon>Bacteria</taxon>
        <taxon>Pseudomonadati</taxon>
        <taxon>Bacteroidota</taxon>
        <taxon>Chitinophagia</taxon>
        <taxon>Chitinophagales</taxon>
        <taxon>Chitinophagaceae</taxon>
        <taxon>Flavihumibacter</taxon>
    </lineage>
</organism>
<reference evidence="6 7" key="1">
    <citation type="submission" date="2022-01" db="EMBL/GenBank/DDBJ databases">
        <title>Flavihumibacter sp. nov., isolated from sediment of a river.</title>
        <authorList>
            <person name="Liu H."/>
        </authorList>
    </citation>
    <scope>NUCLEOTIDE SEQUENCE [LARGE SCALE GENOMIC DNA]</scope>
    <source>
        <strain evidence="6 7">RY-1</strain>
    </source>
</reference>
<dbReference type="Proteomes" id="UP001200145">
    <property type="component" value="Unassembled WGS sequence"/>
</dbReference>
<feature type="domain" description="Glycosyltransferase 2-like" evidence="5">
    <location>
        <begin position="46"/>
        <end position="177"/>
    </location>
</feature>
<name>A0ABS9BJ03_9BACT</name>
<dbReference type="GO" id="GO:0016757">
    <property type="term" value="F:glycosyltransferase activity"/>
    <property type="evidence" value="ECO:0007669"/>
    <property type="project" value="UniProtKB-KW"/>
</dbReference>
<keyword evidence="2 6" id="KW-0328">Glycosyltransferase</keyword>
<dbReference type="PANTHER" id="PTHR43630">
    <property type="entry name" value="POLY-BETA-1,6-N-ACETYL-D-GLUCOSAMINE SYNTHASE"/>
    <property type="match status" value="1"/>
</dbReference>
<dbReference type="Gene3D" id="3.90.550.10">
    <property type="entry name" value="Spore Coat Polysaccharide Biosynthesis Protein SpsA, Chain A"/>
    <property type="match status" value="1"/>
</dbReference>
<gene>
    <name evidence="6" type="ORF">L0U88_13165</name>
</gene>
<evidence type="ECO:0000256" key="2">
    <source>
        <dbReference type="ARBA" id="ARBA00022676"/>
    </source>
</evidence>